<dbReference type="AlphaFoldDB" id="A0A7R8ZGI6"/>
<proteinExistence type="predicted"/>
<sequence length="164" mass="17528">MSLYHGKEVGLTRELKSLFGGGNFSATSRSAKLIIALYLYIDIAIMGAPVIDPEPDCTQCGVQQREAMQSCFLLGNTEPASDDEAPGPLRTPLREFRTLSTLASHKGGCPIDRCGAQLSGAQSSNTPPLPSPLVRLCSTLTPAPNIKNVVRQLEEDSPSFPSPE</sequence>
<organism evidence="1">
    <name type="scientific">Cyprideis torosa</name>
    <dbReference type="NCBI Taxonomy" id="163714"/>
    <lineage>
        <taxon>Eukaryota</taxon>
        <taxon>Metazoa</taxon>
        <taxon>Ecdysozoa</taxon>
        <taxon>Arthropoda</taxon>
        <taxon>Crustacea</taxon>
        <taxon>Oligostraca</taxon>
        <taxon>Ostracoda</taxon>
        <taxon>Podocopa</taxon>
        <taxon>Podocopida</taxon>
        <taxon>Cytherocopina</taxon>
        <taxon>Cytheroidea</taxon>
        <taxon>Cytherideidae</taxon>
        <taxon>Cyprideis</taxon>
    </lineage>
</organism>
<name>A0A7R8ZGI6_9CRUS</name>
<reference evidence="1" key="1">
    <citation type="submission" date="2020-11" db="EMBL/GenBank/DDBJ databases">
        <authorList>
            <person name="Tran Van P."/>
        </authorList>
    </citation>
    <scope>NUCLEOTIDE SEQUENCE</scope>
</reference>
<gene>
    <name evidence="1" type="ORF">CTOB1V02_LOCUS1464</name>
</gene>
<dbReference type="EMBL" id="OB660207">
    <property type="protein sequence ID" value="CAD7223480.1"/>
    <property type="molecule type" value="Genomic_DNA"/>
</dbReference>
<accession>A0A7R8ZGI6</accession>
<evidence type="ECO:0000313" key="1">
    <source>
        <dbReference type="EMBL" id="CAD7223480.1"/>
    </source>
</evidence>
<protein>
    <submittedName>
        <fullName evidence="1">Uncharacterized protein</fullName>
    </submittedName>
</protein>